<evidence type="ECO:0000256" key="5">
    <source>
        <dbReference type="ARBA" id="ARBA00022842"/>
    </source>
</evidence>
<reference evidence="9" key="1">
    <citation type="journal article" date="2018" name="Nat. Microbiol.">
        <title>Leveraging single-cell genomics to expand the fungal tree of life.</title>
        <authorList>
            <person name="Ahrendt S.R."/>
            <person name="Quandt C.A."/>
            <person name="Ciobanu D."/>
            <person name="Clum A."/>
            <person name="Salamov A."/>
            <person name="Andreopoulos B."/>
            <person name="Cheng J.F."/>
            <person name="Woyke T."/>
            <person name="Pelin A."/>
            <person name="Henrissat B."/>
            <person name="Reynolds N.K."/>
            <person name="Benny G.L."/>
            <person name="Smith M.E."/>
            <person name="James T.Y."/>
            <person name="Grigoriev I.V."/>
        </authorList>
    </citation>
    <scope>NUCLEOTIDE SEQUENCE [LARGE SCALE GENOMIC DNA]</scope>
    <source>
        <strain evidence="9">RSA 1356</strain>
    </source>
</reference>
<evidence type="ECO:0000256" key="1">
    <source>
        <dbReference type="ARBA" id="ARBA00001936"/>
    </source>
</evidence>
<evidence type="ECO:0000256" key="3">
    <source>
        <dbReference type="ARBA" id="ARBA00022723"/>
    </source>
</evidence>
<comment type="cofactor">
    <cofactor evidence="2">
        <name>Mg(2+)</name>
        <dbReference type="ChEBI" id="CHEBI:18420"/>
    </cofactor>
</comment>
<dbReference type="STRING" id="78915.A0A4P9XWA1"/>
<dbReference type="EMBL" id="KZ992445">
    <property type="protein sequence ID" value="RKP10603.1"/>
    <property type="molecule type" value="Genomic_DNA"/>
</dbReference>
<dbReference type="InterPro" id="IPR015797">
    <property type="entry name" value="NUDIX_hydrolase-like_dom_sf"/>
</dbReference>
<dbReference type="Gene3D" id="3.90.79.10">
    <property type="entry name" value="Nucleoside Triphosphate Pyrophosphohydrolase"/>
    <property type="match status" value="1"/>
</dbReference>
<keyword evidence="3" id="KW-0479">Metal-binding</keyword>
<dbReference type="CDD" id="cd03426">
    <property type="entry name" value="NUDIX_CoAse_Nudt7"/>
    <property type="match status" value="1"/>
</dbReference>
<proteinExistence type="predicted"/>
<dbReference type="GO" id="GO:0010945">
    <property type="term" value="F:coenzyme A diphosphatase activity"/>
    <property type="evidence" value="ECO:0007669"/>
    <property type="project" value="InterPro"/>
</dbReference>
<dbReference type="PANTHER" id="PTHR12992:SF11">
    <property type="entry name" value="MITOCHONDRIAL COENZYME A DIPHOSPHATASE NUDT8"/>
    <property type="match status" value="1"/>
</dbReference>
<dbReference type="SUPFAM" id="SSF55811">
    <property type="entry name" value="Nudix"/>
    <property type="match status" value="1"/>
</dbReference>
<dbReference type="AlphaFoldDB" id="A0A4P9XWA1"/>
<dbReference type="Proteomes" id="UP000271241">
    <property type="component" value="Unassembled WGS sequence"/>
</dbReference>
<protein>
    <submittedName>
        <fullName evidence="8">NUDIX hydrolase domain-like protein</fullName>
    </submittedName>
</protein>
<dbReference type="InterPro" id="IPR045121">
    <property type="entry name" value="CoAse"/>
</dbReference>
<dbReference type="PANTHER" id="PTHR12992">
    <property type="entry name" value="NUDIX HYDROLASE"/>
    <property type="match status" value="1"/>
</dbReference>
<gene>
    <name evidence="8" type="ORF">THASP1DRAFT_12613</name>
</gene>
<keyword evidence="9" id="KW-1185">Reference proteome</keyword>
<organism evidence="8 9">
    <name type="scientific">Thamnocephalis sphaerospora</name>
    <dbReference type="NCBI Taxonomy" id="78915"/>
    <lineage>
        <taxon>Eukaryota</taxon>
        <taxon>Fungi</taxon>
        <taxon>Fungi incertae sedis</taxon>
        <taxon>Zoopagomycota</taxon>
        <taxon>Zoopagomycotina</taxon>
        <taxon>Zoopagomycetes</taxon>
        <taxon>Zoopagales</taxon>
        <taxon>Sigmoideomycetaceae</taxon>
        <taxon>Thamnocephalis</taxon>
    </lineage>
</organism>
<dbReference type="Pfam" id="PF00293">
    <property type="entry name" value="NUDIX"/>
    <property type="match status" value="1"/>
</dbReference>
<feature type="domain" description="Nudix hydrolase" evidence="7">
    <location>
        <begin position="35"/>
        <end position="183"/>
    </location>
</feature>
<evidence type="ECO:0000259" key="7">
    <source>
        <dbReference type="PROSITE" id="PS51462"/>
    </source>
</evidence>
<accession>A0A4P9XWA1</accession>
<keyword evidence="5" id="KW-0460">Magnesium</keyword>
<name>A0A4P9XWA1_9FUNG</name>
<dbReference type="InterPro" id="IPR000086">
    <property type="entry name" value="NUDIX_hydrolase_dom"/>
</dbReference>
<evidence type="ECO:0000313" key="8">
    <source>
        <dbReference type="EMBL" id="RKP10603.1"/>
    </source>
</evidence>
<evidence type="ECO:0000313" key="9">
    <source>
        <dbReference type="Proteomes" id="UP000271241"/>
    </source>
</evidence>
<keyword evidence="6" id="KW-0464">Manganese</keyword>
<evidence type="ECO:0000256" key="2">
    <source>
        <dbReference type="ARBA" id="ARBA00001946"/>
    </source>
</evidence>
<evidence type="ECO:0000256" key="6">
    <source>
        <dbReference type="ARBA" id="ARBA00023211"/>
    </source>
</evidence>
<evidence type="ECO:0000256" key="4">
    <source>
        <dbReference type="ARBA" id="ARBA00022801"/>
    </source>
</evidence>
<sequence length="234" mass="25709">MLPDALDAATLATFRTRLKHACPLRYRYKYSTSRPTRDAGVLVPFCMVDGRPSVLFTVRSARLNTHRGEVSFPGGKRDPDDVTLVATALRETHEEIGLALDQVDVLGTHHPLPDKTLTIRVHPVIGCLRTPFSAEAPVSGLQFARDEVADVFAVSLQQLADPRCWRLARFRAGAGPVVPVWRVEGLPGIPAGTPEIWGLTAFVLDGVLRTLFNVDRLEVADAWQRIGEAALRVT</sequence>
<dbReference type="PROSITE" id="PS51462">
    <property type="entry name" value="NUDIX"/>
    <property type="match status" value="1"/>
</dbReference>
<dbReference type="OrthoDB" id="206213at2759"/>
<comment type="cofactor">
    <cofactor evidence="1">
        <name>Mn(2+)</name>
        <dbReference type="ChEBI" id="CHEBI:29035"/>
    </cofactor>
</comment>
<dbReference type="GO" id="GO:0046872">
    <property type="term" value="F:metal ion binding"/>
    <property type="evidence" value="ECO:0007669"/>
    <property type="project" value="UniProtKB-KW"/>
</dbReference>
<keyword evidence="4 8" id="KW-0378">Hydrolase</keyword>